<dbReference type="Proteomes" id="UP001321766">
    <property type="component" value="Chromosome"/>
</dbReference>
<evidence type="ECO:0000313" key="2">
    <source>
        <dbReference type="EMBL" id="BDR52193.1"/>
    </source>
</evidence>
<evidence type="ECO:0000259" key="1">
    <source>
        <dbReference type="Pfam" id="PF13274"/>
    </source>
</evidence>
<feature type="domain" description="Antitoxin SocA-like Panacea" evidence="1">
    <location>
        <begin position="28"/>
        <end position="58"/>
    </location>
</feature>
<dbReference type="InterPro" id="IPR025272">
    <property type="entry name" value="SocA_Panacea"/>
</dbReference>
<keyword evidence="3" id="KW-1185">Reference proteome</keyword>
<name>A0ABM8B699_9BIFI</name>
<sequence length="75" mass="8243">MVRAIDVADFFVIAAQEDHADGMTNMKVNKLLYFAQAASLRKSGKPLFDDPIEAWQLGRLSPMPTRPAPLALVVS</sequence>
<evidence type="ECO:0000313" key="3">
    <source>
        <dbReference type="Proteomes" id="UP001321766"/>
    </source>
</evidence>
<gene>
    <name evidence="2" type="ORF">KIM372_01000</name>
</gene>
<dbReference type="EMBL" id="AP026798">
    <property type="protein sequence ID" value="BDR52193.1"/>
    <property type="molecule type" value="Genomic_DNA"/>
</dbReference>
<dbReference type="Pfam" id="PF13274">
    <property type="entry name" value="SocA_Panacea"/>
    <property type="match status" value="1"/>
</dbReference>
<reference evidence="2 3" key="1">
    <citation type="journal article" date="2023" name="Microbiol. Spectr.">
        <title>Symbiosis of Carpenter Bees with Uncharacterized Lactic Acid Bacteria Showing NAD Auxotrophy.</title>
        <authorList>
            <person name="Kawasaki S."/>
            <person name="Ozawa K."/>
            <person name="Mori T."/>
            <person name="Yamamoto A."/>
            <person name="Ito M."/>
            <person name="Ohkuma M."/>
            <person name="Sakamoto M."/>
            <person name="Matsutani M."/>
        </authorList>
    </citation>
    <scope>NUCLEOTIDE SEQUENCE [LARGE SCALE GENOMIC DNA]</scope>
    <source>
        <strain evidence="2 3">Kim37-2</strain>
    </source>
</reference>
<organism evidence="2 3">
    <name type="scientific">Bombiscardovia nodaiensis</name>
    <dbReference type="NCBI Taxonomy" id="2932181"/>
    <lineage>
        <taxon>Bacteria</taxon>
        <taxon>Bacillati</taxon>
        <taxon>Actinomycetota</taxon>
        <taxon>Actinomycetes</taxon>
        <taxon>Bifidobacteriales</taxon>
        <taxon>Bifidobacteriaceae</taxon>
        <taxon>Bombiscardovia</taxon>
    </lineage>
</organism>
<proteinExistence type="predicted"/>
<accession>A0ABM8B699</accession>
<protein>
    <recommendedName>
        <fullName evidence="1">Antitoxin SocA-like Panacea domain-containing protein</fullName>
    </recommendedName>
</protein>